<name>A0A220UM00_9GAMM</name>
<dbReference type="PANTHER" id="PTHR42208">
    <property type="entry name" value="HEAVY METAL TRANSPORTER-RELATED"/>
    <property type="match status" value="1"/>
</dbReference>
<feature type="transmembrane region" description="Helical" evidence="1">
    <location>
        <begin position="210"/>
        <end position="230"/>
    </location>
</feature>
<protein>
    <submittedName>
        <fullName evidence="3">Cytochrome biogenesis protein</fullName>
    </submittedName>
</protein>
<sequence>MIGSVIEYNVTGAFLVGLMGAAHCFGMCGGLVGAFSSQLPNPKQGNHLAHQLTYLLSYNLGRILSYTLAGALVGGSSAMLGHLFELDSYLLILRIIAGVMMIATGLYIAKIWVGIVQIERLGQVLWRYLKPLAQRLVPITTPMQAITAGLIWGWLPCGLVYSTLTWSVAAGSASQGALIMFAFGLGTLPALLSAGVAAKRLANWVQQKTVRLLSGLLLIAFGAQTLYIALSQLN</sequence>
<dbReference type="KEGG" id="sbj:CF168_10185"/>
<feature type="domain" description="Urease accessory protein UreH-like transmembrane" evidence="2">
    <location>
        <begin position="13"/>
        <end position="223"/>
    </location>
</feature>
<evidence type="ECO:0000313" key="3">
    <source>
        <dbReference type="EMBL" id="ASK69207.1"/>
    </source>
</evidence>
<reference evidence="3 4" key="1">
    <citation type="submission" date="2017-07" db="EMBL/GenBank/DDBJ databases">
        <title>Phenotypical and genomic characterization of a clinical isolate of Shewanella bicestrii sp. nov. producing an extended-spectrum beta-lactamase and a new oxacillinase variant.</title>
        <authorList>
            <person name="Jousset A.B."/>
            <person name="Bonnin R.A."/>
            <person name="Girlich D."/>
            <person name="Dabos L."/>
            <person name="Potron A."/>
            <person name="Dortet L."/>
            <person name="Glaser P."/>
            <person name="Naas T."/>
        </authorList>
    </citation>
    <scope>NUCLEOTIDE SEQUENCE [LARGE SCALE GENOMIC DNA]</scope>
    <source>
        <strain evidence="3 4">JAB-1</strain>
    </source>
</reference>
<proteinExistence type="predicted"/>
<dbReference type="PANTHER" id="PTHR42208:SF1">
    <property type="entry name" value="HEAVY METAL TRANSPORTER"/>
    <property type="match status" value="1"/>
</dbReference>
<organism evidence="3 4">
    <name type="scientific">Shewanella bicestrii</name>
    <dbReference type="NCBI Taxonomy" id="2018305"/>
    <lineage>
        <taxon>Bacteria</taxon>
        <taxon>Pseudomonadati</taxon>
        <taxon>Pseudomonadota</taxon>
        <taxon>Gammaproteobacteria</taxon>
        <taxon>Alteromonadales</taxon>
        <taxon>Shewanellaceae</taxon>
        <taxon>Shewanella</taxon>
    </lineage>
</organism>
<dbReference type="Proteomes" id="UP000198367">
    <property type="component" value="Chromosome"/>
</dbReference>
<keyword evidence="1" id="KW-0812">Transmembrane</keyword>
<keyword evidence="1" id="KW-1133">Transmembrane helix</keyword>
<feature type="transmembrane region" description="Helical" evidence="1">
    <location>
        <begin position="63"/>
        <end position="84"/>
    </location>
</feature>
<evidence type="ECO:0000259" key="2">
    <source>
        <dbReference type="Pfam" id="PF13386"/>
    </source>
</evidence>
<evidence type="ECO:0000256" key="1">
    <source>
        <dbReference type="SAM" id="Phobius"/>
    </source>
</evidence>
<dbReference type="InterPro" id="IPR039447">
    <property type="entry name" value="UreH-like_TM_dom"/>
</dbReference>
<evidence type="ECO:0000313" key="4">
    <source>
        <dbReference type="Proteomes" id="UP000198367"/>
    </source>
</evidence>
<dbReference type="Pfam" id="PF13386">
    <property type="entry name" value="DsbD_2"/>
    <property type="match status" value="1"/>
</dbReference>
<keyword evidence="4" id="KW-1185">Reference proteome</keyword>
<accession>A0A220UM00</accession>
<dbReference type="EMBL" id="CP022358">
    <property type="protein sequence ID" value="ASK69207.1"/>
    <property type="molecule type" value="Genomic_DNA"/>
</dbReference>
<feature type="transmembrane region" description="Helical" evidence="1">
    <location>
        <begin position="175"/>
        <end position="198"/>
    </location>
</feature>
<keyword evidence="1" id="KW-0472">Membrane</keyword>
<feature type="transmembrane region" description="Helical" evidence="1">
    <location>
        <begin position="90"/>
        <end position="115"/>
    </location>
</feature>
<feature type="transmembrane region" description="Helical" evidence="1">
    <location>
        <begin position="12"/>
        <end position="35"/>
    </location>
</feature>
<dbReference type="AlphaFoldDB" id="A0A220UM00"/>
<gene>
    <name evidence="3" type="ORF">CF168_10185</name>
</gene>